<organism evidence="14 15">
    <name type="scientific">Schizosaccharomyces osmophilus</name>
    <dbReference type="NCBI Taxonomy" id="2545709"/>
    <lineage>
        <taxon>Eukaryota</taxon>
        <taxon>Fungi</taxon>
        <taxon>Dikarya</taxon>
        <taxon>Ascomycota</taxon>
        <taxon>Taphrinomycotina</taxon>
        <taxon>Schizosaccharomycetes</taxon>
        <taxon>Schizosaccharomycetales</taxon>
        <taxon>Schizosaccharomycetaceae</taxon>
        <taxon>Schizosaccharomyces</taxon>
    </lineage>
</organism>
<evidence type="ECO:0000313" key="14">
    <source>
        <dbReference type="EMBL" id="WBW73752.1"/>
    </source>
</evidence>
<evidence type="ECO:0000256" key="11">
    <source>
        <dbReference type="SAM" id="Coils"/>
    </source>
</evidence>
<dbReference type="GO" id="GO:0006423">
    <property type="term" value="P:cysteinyl-tRNA aminoacylation"/>
    <property type="evidence" value="ECO:0007669"/>
    <property type="project" value="InterPro"/>
</dbReference>
<dbReference type="CDD" id="cd00672">
    <property type="entry name" value="CysRS_core"/>
    <property type="match status" value="1"/>
</dbReference>
<evidence type="ECO:0000256" key="9">
    <source>
        <dbReference type="ARBA" id="ARBA00023146"/>
    </source>
</evidence>
<dbReference type="InterPro" id="IPR015803">
    <property type="entry name" value="Cys-tRNA-ligase"/>
</dbReference>
<keyword evidence="6" id="KW-0862">Zinc</keyword>
<keyword evidence="4" id="KW-0479">Metal-binding</keyword>
<accession>A0AAE9WEI3</accession>
<dbReference type="GO" id="GO:0005524">
    <property type="term" value="F:ATP binding"/>
    <property type="evidence" value="ECO:0007669"/>
    <property type="project" value="UniProtKB-KW"/>
</dbReference>
<keyword evidence="3 14" id="KW-0436">Ligase</keyword>
<dbReference type="GO" id="GO:0046872">
    <property type="term" value="F:metal ion binding"/>
    <property type="evidence" value="ECO:0007669"/>
    <property type="project" value="UniProtKB-KW"/>
</dbReference>
<dbReference type="PANTHER" id="PTHR10890">
    <property type="entry name" value="CYSTEINYL-TRNA SYNTHETASE"/>
    <property type="match status" value="1"/>
</dbReference>
<keyword evidence="7" id="KW-0067">ATP-binding</keyword>
<feature type="coiled-coil region" evidence="11">
    <location>
        <begin position="654"/>
        <end position="681"/>
    </location>
</feature>
<dbReference type="NCBIfam" id="TIGR00435">
    <property type="entry name" value="cysS"/>
    <property type="match status" value="1"/>
</dbReference>
<dbReference type="KEGG" id="som:SOMG_02889"/>
<dbReference type="AlphaFoldDB" id="A0AAE9WEI3"/>
<dbReference type="SUPFAM" id="SSF52374">
    <property type="entry name" value="Nucleotidylyl transferase"/>
    <property type="match status" value="1"/>
</dbReference>
<dbReference type="EMBL" id="CP115612">
    <property type="protein sequence ID" value="WBW73752.1"/>
    <property type="molecule type" value="Genomic_DNA"/>
</dbReference>
<evidence type="ECO:0000256" key="4">
    <source>
        <dbReference type="ARBA" id="ARBA00022723"/>
    </source>
</evidence>
<feature type="domain" description="tRNA synthetases class I catalytic" evidence="13">
    <location>
        <begin position="38"/>
        <end position="454"/>
    </location>
</feature>
<evidence type="ECO:0000256" key="8">
    <source>
        <dbReference type="ARBA" id="ARBA00022917"/>
    </source>
</evidence>
<sequence length="758" mass="86065">MSSEKSQLSPWFAPTGHNTELNVFNTITHSKVPFKTNGSMVTWYCCGPTVYDASHMGHARNYVTTDILRRILQSYFGYNVTFVQNVTDIDDKIILRARHQYLFEQYKKQNEHNYASSDVKAKVADAWLTYAKKNLPEPPLSMEEWPKWLAANDVTTLALTAPKVPLYIDSLNQGVEAIKLAEEANLENGEYFWSKVQEVLVPVLDSELGSTVTDPAIFRKLSAYWENDYNQDMRALNVLPPTTVTRVSEFVPEIVEYVQKIIDRGYAYPVTDGSVYFDTEAFSKAGHFYAKLEPWNKGNRELIAEGEGSLAALTGKKRPGDFALWKSSKPGEPSWDSPWSKGRPGWHIECSVMASAVLGSNVDIHSGGVDLAFPHHDNELAQSEAYHDCPQWINYFLHTGHLHIEGQKMSKSLKNFITIKEILKKFTPRQLRLSFLLQQWNSQLDFKDALLAHVLNVEQTFENFFQTVRALNIEAQGVSQQGGHVREKYGELEMQLLNDLQTAQRNAHSALCDNFNTPLVMFHIDSLVGKSNIYIREVGQKPCTRLLTEVAMWITKILQIFGLDDEGHPNAIGWSSKSSASASGSNDTMPYLRAVSTFRDRIRELSIAKAPIQEILQACDVFRDYDMAELGVSLNDRQQGPALIKLGDPQELIQARDQKIAEEQEKEAKKLKAKADQDKKYVERIMKGKVSPSEMFKLFEEFLSFDESGFPTKVRAEDGSEAEVPKSRKKKLQKEYSAQEKLHKEYLAYIEKNQQGKS</sequence>
<evidence type="ECO:0000256" key="3">
    <source>
        <dbReference type="ARBA" id="ARBA00022598"/>
    </source>
</evidence>
<dbReference type="Gene3D" id="3.40.50.620">
    <property type="entry name" value="HUPs"/>
    <property type="match status" value="1"/>
</dbReference>
<feature type="region of interest" description="Disordered" evidence="12">
    <location>
        <begin position="715"/>
        <end position="736"/>
    </location>
</feature>
<dbReference type="InterPro" id="IPR014729">
    <property type="entry name" value="Rossmann-like_a/b/a_fold"/>
</dbReference>
<gene>
    <name evidence="14" type="ORF">SOMG_02889</name>
</gene>
<evidence type="ECO:0000259" key="13">
    <source>
        <dbReference type="Pfam" id="PF01406"/>
    </source>
</evidence>
<dbReference type="Proteomes" id="UP001212411">
    <property type="component" value="Chromosome 2"/>
</dbReference>
<dbReference type="GO" id="GO:0005737">
    <property type="term" value="C:cytoplasm"/>
    <property type="evidence" value="ECO:0007669"/>
    <property type="project" value="TreeGrafter"/>
</dbReference>
<keyword evidence="9" id="KW-0030">Aminoacyl-tRNA synthetase</keyword>
<name>A0AAE9WEI3_9SCHI</name>
<evidence type="ECO:0000256" key="6">
    <source>
        <dbReference type="ARBA" id="ARBA00022833"/>
    </source>
</evidence>
<dbReference type="PRINTS" id="PR00983">
    <property type="entry name" value="TRNASYNTHCYS"/>
</dbReference>
<dbReference type="InterPro" id="IPR024909">
    <property type="entry name" value="Cys-tRNA/MSH_ligase"/>
</dbReference>
<dbReference type="InterPro" id="IPR032678">
    <property type="entry name" value="tRNA-synt_1_cat_dom"/>
</dbReference>
<proteinExistence type="inferred from homology"/>
<dbReference type="InterPro" id="IPR009080">
    <property type="entry name" value="tRNAsynth_Ia_anticodon-bd"/>
</dbReference>
<evidence type="ECO:0000313" key="15">
    <source>
        <dbReference type="Proteomes" id="UP001212411"/>
    </source>
</evidence>
<dbReference type="HAMAP" id="MF_00041">
    <property type="entry name" value="Cys_tRNA_synth"/>
    <property type="match status" value="1"/>
</dbReference>
<keyword evidence="8" id="KW-0648">Protein biosynthesis</keyword>
<keyword evidence="11" id="KW-0175">Coiled coil</keyword>
<evidence type="ECO:0000256" key="12">
    <source>
        <dbReference type="SAM" id="MobiDB-lite"/>
    </source>
</evidence>
<dbReference type="EC" id="6.1.1.16" evidence="2"/>
<dbReference type="Pfam" id="PF01406">
    <property type="entry name" value="tRNA-synt_1e"/>
    <property type="match status" value="1"/>
</dbReference>
<feature type="compositionally biased region" description="Basic and acidic residues" evidence="12">
    <location>
        <begin position="715"/>
        <end position="726"/>
    </location>
</feature>
<dbReference type="SUPFAM" id="SSF47323">
    <property type="entry name" value="Anticodon-binding domain of a subclass of class I aminoacyl-tRNA synthetases"/>
    <property type="match status" value="1"/>
</dbReference>
<dbReference type="GeneID" id="80876369"/>
<dbReference type="GO" id="GO:0004817">
    <property type="term" value="F:cysteine-tRNA ligase activity"/>
    <property type="evidence" value="ECO:0007669"/>
    <property type="project" value="UniProtKB-EC"/>
</dbReference>
<reference evidence="14 15" key="1">
    <citation type="journal article" date="2023" name="G3 (Bethesda)">
        <title>A high-quality reference genome for the fission yeast Schizosaccharomyces osmophilus.</title>
        <authorList>
            <person name="Jia G.S."/>
            <person name="Zhang W.C."/>
            <person name="Liang Y."/>
            <person name="Liu X.H."/>
            <person name="Rhind N."/>
            <person name="Pidoux A."/>
            <person name="Brysch-Herzberg M."/>
            <person name="Du L.L."/>
        </authorList>
    </citation>
    <scope>NUCLEOTIDE SEQUENCE [LARGE SCALE GENOMIC DNA]</scope>
    <source>
        <strain evidence="14 15">CBS 15793</strain>
    </source>
</reference>
<evidence type="ECO:0000256" key="2">
    <source>
        <dbReference type="ARBA" id="ARBA00012832"/>
    </source>
</evidence>
<comment type="cofactor">
    <cofactor evidence="1">
        <name>Zn(2+)</name>
        <dbReference type="ChEBI" id="CHEBI:29105"/>
    </cofactor>
</comment>
<evidence type="ECO:0000256" key="5">
    <source>
        <dbReference type="ARBA" id="ARBA00022741"/>
    </source>
</evidence>
<keyword evidence="5" id="KW-0547">Nucleotide-binding</keyword>
<dbReference type="RefSeq" id="XP_056037995.1">
    <property type="nucleotide sequence ID" value="XM_056181680.1"/>
</dbReference>
<evidence type="ECO:0000256" key="7">
    <source>
        <dbReference type="ARBA" id="ARBA00022840"/>
    </source>
</evidence>
<dbReference type="PANTHER" id="PTHR10890:SF3">
    <property type="entry name" value="CYSTEINE--TRNA LIGASE, CYTOPLASMIC"/>
    <property type="match status" value="1"/>
</dbReference>
<evidence type="ECO:0000256" key="1">
    <source>
        <dbReference type="ARBA" id="ARBA00001947"/>
    </source>
</evidence>
<evidence type="ECO:0000256" key="10">
    <source>
        <dbReference type="ARBA" id="ARBA00031499"/>
    </source>
</evidence>
<protein>
    <recommendedName>
        <fullName evidence="2">cysteine--tRNA ligase</fullName>
        <ecNumber evidence="2">6.1.1.16</ecNumber>
    </recommendedName>
    <alternativeName>
        <fullName evidence="10">Cysteinyl-tRNA synthetase</fullName>
    </alternativeName>
</protein>
<keyword evidence="15" id="KW-1185">Reference proteome</keyword>